<organism evidence="8 9">
    <name type="scientific">Ephemeroptericola cinctiostellae</name>
    <dbReference type="NCBI Taxonomy" id="2268024"/>
    <lineage>
        <taxon>Bacteria</taxon>
        <taxon>Pseudomonadati</taxon>
        <taxon>Pseudomonadota</taxon>
        <taxon>Betaproteobacteria</taxon>
        <taxon>Burkholderiales</taxon>
        <taxon>Burkholderiaceae</taxon>
        <taxon>Ephemeroptericola</taxon>
    </lineage>
</organism>
<evidence type="ECO:0000256" key="2">
    <source>
        <dbReference type="ARBA" id="ARBA00022722"/>
    </source>
</evidence>
<dbReference type="PANTHER" id="PTHR30636:SF3">
    <property type="entry name" value="UPF0701 PROTEIN YICC"/>
    <property type="match status" value="1"/>
</dbReference>
<keyword evidence="4" id="KW-0378">Hydrolase</keyword>
<evidence type="ECO:0008006" key="10">
    <source>
        <dbReference type="Google" id="ProtNLM"/>
    </source>
</evidence>
<evidence type="ECO:0000256" key="3">
    <source>
        <dbReference type="ARBA" id="ARBA00022759"/>
    </source>
</evidence>
<evidence type="ECO:0000313" key="9">
    <source>
        <dbReference type="Proteomes" id="UP000252182"/>
    </source>
</evidence>
<name>A0A345DDN0_9BURK</name>
<evidence type="ECO:0000256" key="5">
    <source>
        <dbReference type="ARBA" id="ARBA00035648"/>
    </source>
</evidence>
<keyword evidence="3" id="KW-0255">Endonuclease</keyword>
<dbReference type="KEGG" id="hyf:DTO96_102222"/>
<dbReference type="InterPro" id="IPR013527">
    <property type="entry name" value="YicC-like_N"/>
</dbReference>
<dbReference type="OrthoDB" id="9771229at2"/>
<dbReference type="GO" id="GO:0004521">
    <property type="term" value="F:RNA endonuclease activity"/>
    <property type="evidence" value="ECO:0007669"/>
    <property type="project" value="InterPro"/>
</dbReference>
<sequence>MSHPTDLNVYSMTGFGNAEINSSACKLTLQLKSVNSRYLDLSFKTPEELSSHEGLIRDAIFARIKRGKIECKIGWQNTSTLTDTHTTIHAETLQQVLDLQQQILNHSATAQPMTVHTLLNWPGVLPSSSGAPSALTQVQATEIDALINDAITAFLASRAGEGAHLAQTLNDRLNAIATIVDSLRIQLPELLAHQEARLAERLLKAVDAAKGDVAIATSAIPTEELIERIRQEASLTAIRIDVAEELDRLDGHIANARKTLKNGGSIGKKLDFLMQEFNREANTLGSKSASLLQTQASMDLKLIIEQMREQVQNIE</sequence>
<dbReference type="InterPro" id="IPR005229">
    <property type="entry name" value="YicC/YloC-like"/>
</dbReference>
<evidence type="ECO:0000256" key="1">
    <source>
        <dbReference type="ARBA" id="ARBA00001968"/>
    </source>
</evidence>
<evidence type="ECO:0000259" key="6">
    <source>
        <dbReference type="Pfam" id="PF03755"/>
    </source>
</evidence>
<dbReference type="Pfam" id="PF03755">
    <property type="entry name" value="YicC-like_N"/>
    <property type="match status" value="1"/>
</dbReference>
<dbReference type="GO" id="GO:0016787">
    <property type="term" value="F:hydrolase activity"/>
    <property type="evidence" value="ECO:0007669"/>
    <property type="project" value="UniProtKB-KW"/>
</dbReference>
<dbReference type="RefSeq" id="WP_114563542.1">
    <property type="nucleotide sequence ID" value="NZ_CP031124.1"/>
</dbReference>
<evidence type="ECO:0000259" key="7">
    <source>
        <dbReference type="Pfam" id="PF08340"/>
    </source>
</evidence>
<keyword evidence="9" id="KW-1185">Reference proteome</keyword>
<dbReference type="Pfam" id="PF08340">
    <property type="entry name" value="YicC-like_C"/>
    <property type="match status" value="1"/>
</dbReference>
<gene>
    <name evidence="8" type="ORF">DTO96_102222</name>
</gene>
<evidence type="ECO:0000256" key="4">
    <source>
        <dbReference type="ARBA" id="ARBA00022801"/>
    </source>
</evidence>
<protein>
    <recommendedName>
        <fullName evidence="10">YicC family protein</fullName>
    </recommendedName>
</protein>
<keyword evidence="2" id="KW-0540">Nuclease</keyword>
<dbReference type="AlphaFoldDB" id="A0A345DDN0"/>
<dbReference type="NCBIfam" id="TIGR00255">
    <property type="entry name" value="YicC/YloC family endoribonuclease"/>
    <property type="match status" value="1"/>
</dbReference>
<accession>A0A345DDN0</accession>
<evidence type="ECO:0000313" key="8">
    <source>
        <dbReference type="EMBL" id="AXF86468.1"/>
    </source>
</evidence>
<reference evidence="9" key="1">
    <citation type="submission" date="2018-07" db="EMBL/GenBank/DDBJ databases">
        <authorList>
            <person name="Kim H."/>
        </authorList>
    </citation>
    <scope>NUCLEOTIDE SEQUENCE [LARGE SCALE GENOMIC DNA]</scope>
    <source>
        <strain evidence="9">F02</strain>
    </source>
</reference>
<dbReference type="Proteomes" id="UP000252182">
    <property type="component" value="Chromosome"/>
</dbReference>
<dbReference type="PANTHER" id="PTHR30636">
    <property type="entry name" value="UPF0701 PROTEIN YICC"/>
    <property type="match status" value="1"/>
</dbReference>
<dbReference type="EMBL" id="CP031124">
    <property type="protein sequence ID" value="AXF86468.1"/>
    <property type="molecule type" value="Genomic_DNA"/>
</dbReference>
<feature type="domain" description="Endoribonuclease YicC-like N-terminal" evidence="6">
    <location>
        <begin position="9"/>
        <end position="166"/>
    </location>
</feature>
<comment type="cofactor">
    <cofactor evidence="1">
        <name>a divalent metal cation</name>
        <dbReference type="ChEBI" id="CHEBI:60240"/>
    </cofactor>
</comment>
<dbReference type="InterPro" id="IPR013551">
    <property type="entry name" value="YicC-like_C"/>
</dbReference>
<comment type="similarity">
    <text evidence="5">Belongs to the YicC/YloC family.</text>
</comment>
<feature type="domain" description="Endoribonuclease YicC-like C-terminal" evidence="7">
    <location>
        <begin position="225"/>
        <end position="315"/>
    </location>
</feature>
<proteinExistence type="inferred from homology"/>